<organism evidence="16 17">
    <name type="scientific">Desulfuribacillus alkaliarsenatis</name>
    <dbReference type="NCBI Taxonomy" id="766136"/>
    <lineage>
        <taxon>Bacteria</taxon>
        <taxon>Bacillati</taxon>
        <taxon>Bacillota</taxon>
        <taxon>Desulfuribacillia</taxon>
        <taxon>Desulfuribacillales</taxon>
        <taxon>Desulfuribacillaceae</taxon>
        <taxon>Desulfuribacillus</taxon>
    </lineage>
</organism>
<keyword evidence="17" id="KW-1185">Reference proteome</keyword>
<feature type="binding site" evidence="10 13">
    <location>
        <position position="14"/>
    </location>
    <ligand>
        <name>Mn(2+)</name>
        <dbReference type="ChEBI" id="CHEBI:29035"/>
        <label>2</label>
    </ligand>
</feature>
<evidence type="ECO:0000256" key="11">
    <source>
        <dbReference type="PIRSR" id="PIRSR001492-1"/>
    </source>
</evidence>
<evidence type="ECO:0000313" key="17">
    <source>
        <dbReference type="Proteomes" id="UP000094296"/>
    </source>
</evidence>
<accession>A0A1E5G446</accession>
<feature type="binding site" evidence="10 12">
    <location>
        <position position="338"/>
    </location>
    <ligand>
        <name>substrate</name>
    </ligand>
</feature>
<feature type="binding site" evidence="10 13">
    <location>
        <position position="409"/>
    </location>
    <ligand>
        <name>Mn(2+)</name>
        <dbReference type="ChEBI" id="CHEBI:29035"/>
        <label>1</label>
    </ligand>
</feature>
<dbReference type="AlphaFoldDB" id="A0A1E5G446"/>
<keyword evidence="8 10" id="KW-0413">Isomerase</keyword>
<comment type="caution">
    <text evidence="16">The sequence shown here is derived from an EMBL/GenBank/DDBJ whole genome shotgun (WGS) entry which is preliminary data.</text>
</comment>
<dbReference type="UniPathway" id="UPA00109">
    <property type="reaction ID" value="UER00186"/>
</dbReference>
<sequence length="517" mass="57267">MTEAYKPVSLIILDGYGLREEETANAIKLAKTPVIDGLMQEYPTASLGASGEHVGLPAGQMGNSEVGHLNIGAGRIVYQELTRISKAIESGEFFTNPALQKVTEHVKSKHKKLHLLGLVSDGGVHSHSEHLYALLELAKKQGIADDVYVHAFLDGRDTAPDSGAQFIQELVDKMQEIGAGKLASIQGRYFAMDRDRRWDRVEKAYRALVYGDGNKTSEPVNAIKDSYANQVYDEFLGQTIIVDEKQEPVATINDGDGIIFFNFRPDRAIQLTRAFTEVDFRDFNRGEHPPQTLYVCMTEYSEIIKAEVAFKTLDLKNTLGEVLQDQQLTQLRIAETEKFKHVTSFFSGGREQEFVGETRILIDSPKVATYDLQPEMSAQEMTEVVCKQINEDRFDIIVLNFANPDMVGHTGNLQAAIQAVEAVDGCLGKVVEAIKQQGGVALITADHGNADMMQYPDGGRHTAHTANRVPFIITTKQHNGTSIELREDGILADLAPTILHLLNIKQPEEMTGRSIIR</sequence>
<feature type="active site" description="Phosphoserine intermediate" evidence="10 11">
    <location>
        <position position="64"/>
    </location>
</feature>
<evidence type="ECO:0000256" key="6">
    <source>
        <dbReference type="ARBA" id="ARBA00023152"/>
    </source>
</evidence>
<evidence type="ECO:0000256" key="7">
    <source>
        <dbReference type="ARBA" id="ARBA00023211"/>
    </source>
</evidence>
<comment type="pathway">
    <text evidence="2 10">Carbohydrate degradation; glycolysis; pyruvate from D-glyceraldehyde 3-phosphate: step 3/5.</text>
</comment>
<dbReference type="EMBL" id="MIJE01000003">
    <property type="protein sequence ID" value="OEF97852.1"/>
    <property type="molecule type" value="Genomic_DNA"/>
</dbReference>
<dbReference type="PANTHER" id="PTHR31637">
    <property type="entry name" value="2,3-BISPHOSPHOGLYCERATE-INDEPENDENT PHOSPHOGLYCERATE MUTASE"/>
    <property type="match status" value="1"/>
</dbReference>
<evidence type="ECO:0000256" key="5">
    <source>
        <dbReference type="ARBA" id="ARBA00022723"/>
    </source>
</evidence>
<dbReference type="InterPro" id="IPR036646">
    <property type="entry name" value="PGAM_B_sf"/>
</dbReference>
<dbReference type="GO" id="GO:0006096">
    <property type="term" value="P:glycolytic process"/>
    <property type="evidence" value="ECO:0007669"/>
    <property type="project" value="UniProtKB-UniRule"/>
</dbReference>
<feature type="binding site" evidence="10 12">
    <location>
        <position position="125"/>
    </location>
    <ligand>
        <name>substrate</name>
    </ligand>
</feature>
<dbReference type="InterPro" id="IPR011258">
    <property type="entry name" value="BPG-indep_PGM_N"/>
</dbReference>
<feature type="binding site" evidence="10 13">
    <location>
        <position position="464"/>
    </location>
    <ligand>
        <name>Mn(2+)</name>
        <dbReference type="ChEBI" id="CHEBI:29035"/>
        <label>1</label>
    </ligand>
</feature>
<dbReference type="PIRSF" id="PIRSF001492">
    <property type="entry name" value="IPGAM"/>
    <property type="match status" value="1"/>
</dbReference>
<dbReference type="EC" id="5.4.2.12" evidence="4 10"/>
<keyword evidence="7 10" id="KW-0464">Manganese</keyword>
<name>A0A1E5G446_9FIRM</name>
<dbReference type="RefSeq" id="WP_069642483.1">
    <property type="nucleotide sequence ID" value="NZ_MIJE01000003.1"/>
</dbReference>
<comment type="function">
    <text evidence="10">Catalyzes the interconversion of 2-phosphoglycerate and 3-phosphoglycerate.</text>
</comment>
<feature type="binding site" evidence="10 12">
    <location>
        <position position="188"/>
    </location>
    <ligand>
        <name>substrate</name>
    </ligand>
</feature>
<dbReference type="NCBIfam" id="TIGR01307">
    <property type="entry name" value="pgm_bpd_ind"/>
    <property type="match status" value="1"/>
</dbReference>
<comment type="catalytic activity">
    <reaction evidence="1 10">
        <text>(2R)-2-phosphoglycerate = (2R)-3-phosphoglycerate</text>
        <dbReference type="Rhea" id="RHEA:15901"/>
        <dbReference type="ChEBI" id="CHEBI:58272"/>
        <dbReference type="ChEBI" id="CHEBI:58289"/>
        <dbReference type="EC" id="5.4.2.12"/>
    </reaction>
</comment>
<feature type="domain" description="Metalloenzyme" evidence="14">
    <location>
        <begin position="6"/>
        <end position="505"/>
    </location>
</feature>
<dbReference type="CDD" id="cd16010">
    <property type="entry name" value="iPGM"/>
    <property type="match status" value="1"/>
</dbReference>
<dbReference type="PANTHER" id="PTHR31637:SF0">
    <property type="entry name" value="2,3-BISPHOSPHOGLYCERATE-INDEPENDENT PHOSPHOGLYCERATE MUTASE"/>
    <property type="match status" value="1"/>
</dbReference>
<dbReference type="SUPFAM" id="SSF53649">
    <property type="entry name" value="Alkaline phosphatase-like"/>
    <property type="match status" value="1"/>
</dbReference>
<proteinExistence type="inferred from homology"/>
<feature type="binding site" evidence="10 13">
    <location>
        <position position="446"/>
    </location>
    <ligand>
        <name>Mn(2+)</name>
        <dbReference type="ChEBI" id="CHEBI:29035"/>
        <label>2</label>
    </ligand>
</feature>
<dbReference type="SUPFAM" id="SSF64158">
    <property type="entry name" value="2,3-Bisphosphoglycerate-independent phosphoglycerate mutase, substrate-binding domain"/>
    <property type="match status" value="1"/>
</dbReference>
<keyword evidence="6 10" id="KW-0324">Glycolysis</keyword>
<feature type="domain" description="BPG-independent PGAM N-terminal" evidence="15">
    <location>
        <begin position="84"/>
        <end position="302"/>
    </location>
</feature>
<gene>
    <name evidence="10" type="primary">gpmI</name>
    <name evidence="16" type="ORF">BHF68_13575</name>
</gene>
<keyword evidence="5 10" id="KW-0479">Metal-binding</keyword>
<comment type="subunit">
    <text evidence="10">Monomer.</text>
</comment>
<feature type="binding site" evidence="10 13">
    <location>
        <position position="64"/>
    </location>
    <ligand>
        <name>Mn(2+)</name>
        <dbReference type="ChEBI" id="CHEBI:29035"/>
        <label>2</label>
    </ligand>
</feature>
<dbReference type="FunFam" id="3.40.1450.10:FF:000001">
    <property type="entry name" value="2,3-bisphosphoglycerate-independent phosphoglycerate mutase"/>
    <property type="match status" value="1"/>
</dbReference>
<evidence type="ECO:0000256" key="8">
    <source>
        <dbReference type="ARBA" id="ARBA00023235"/>
    </source>
</evidence>
<evidence type="ECO:0000256" key="10">
    <source>
        <dbReference type="HAMAP-Rule" id="MF_01038"/>
    </source>
</evidence>
<dbReference type="InterPro" id="IPR006124">
    <property type="entry name" value="Metalloenzyme"/>
</dbReference>
<dbReference type="Pfam" id="PF06415">
    <property type="entry name" value="iPGM_N"/>
    <property type="match status" value="1"/>
</dbReference>
<feature type="binding site" evidence="10 12">
    <location>
        <begin position="156"/>
        <end position="157"/>
    </location>
    <ligand>
        <name>substrate</name>
    </ligand>
</feature>
<evidence type="ECO:0000259" key="14">
    <source>
        <dbReference type="Pfam" id="PF01676"/>
    </source>
</evidence>
<feature type="binding site" evidence="10 13">
    <location>
        <position position="447"/>
    </location>
    <ligand>
        <name>Mn(2+)</name>
        <dbReference type="ChEBI" id="CHEBI:29035"/>
        <label>2</label>
    </ligand>
</feature>
<dbReference type="InterPro" id="IPR005995">
    <property type="entry name" value="Pgm_bpd_ind"/>
</dbReference>
<comment type="cofactor">
    <cofactor evidence="10">
        <name>Mn(2+)</name>
        <dbReference type="ChEBI" id="CHEBI:29035"/>
    </cofactor>
    <text evidence="10">Binds 2 manganese ions per subunit.</text>
</comment>
<dbReference type="GO" id="GO:0004619">
    <property type="term" value="F:phosphoglycerate mutase activity"/>
    <property type="evidence" value="ECO:0007669"/>
    <property type="project" value="UniProtKB-UniRule"/>
</dbReference>
<feature type="binding site" evidence="10 12">
    <location>
        <begin position="264"/>
        <end position="267"/>
    </location>
    <ligand>
        <name>substrate</name>
    </ligand>
</feature>
<dbReference type="Pfam" id="PF01676">
    <property type="entry name" value="Metalloenzyme"/>
    <property type="match status" value="1"/>
</dbReference>
<evidence type="ECO:0000256" key="4">
    <source>
        <dbReference type="ARBA" id="ARBA00012026"/>
    </source>
</evidence>
<evidence type="ECO:0000256" key="1">
    <source>
        <dbReference type="ARBA" id="ARBA00000370"/>
    </source>
</evidence>
<reference evidence="16 17" key="1">
    <citation type="submission" date="2016-09" db="EMBL/GenBank/DDBJ databases">
        <title>Draft genome sequence for the type strain of Desulfuribacillus alkaliarsenatis AHT28, an obligately anaerobic, sulfidogenic bacterium isolated from Russian soda lake sediments.</title>
        <authorList>
            <person name="Abin C.A."/>
            <person name="Hollibaugh J.T."/>
        </authorList>
    </citation>
    <scope>NUCLEOTIDE SEQUENCE [LARGE SCALE GENOMIC DNA]</scope>
    <source>
        <strain evidence="16 17">AHT28</strain>
    </source>
</reference>
<dbReference type="HAMAP" id="MF_01038">
    <property type="entry name" value="GpmI"/>
    <property type="match status" value="1"/>
</dbReference>
<dbReference type="Gene3D" id="3.40.1450.10">
    <property type="entry name" value="BPG-independent phosphoglycerate mutase, domain B"/>
    <property type="match status" value="1"/>
</dbReference>
<comment type="similarity">
    <text evidence="3 10">Belongs to the BPG-independent phosphoglycerate mutase family.</text>
</comment>
<evidence type="ECO:0000256" key="9">
    <source>
        <dbReference type="ARBA" id="ARBA00071648"/>
    </source>
</evidence>
<dbReference type="GO" id="GO:0005829">
    <property type="term" value="C:cytosol"/>
    <property type="evidence" value="ECO:0007669"/>
    <property type="project" value="TreeGrafter"/>
</dbReference>
<dbReference type="GO" id="GO:0030145">
    <property type="term" value="F:manganese ion binding"/>
    <property type="evidence" value="ECO:0007669"/>
    <property type="project" value="UniProtKB-UniRule"/>
</dbReference>
<evidence type="ECO:0000256" key="2">
    <source>
        <dbReference type="ARBA" id="ARBA00004798"/>
    </source>
</evidence>
<dbReference type="OrthoDB" id="9800863at2"/>
<dbReference type="GO" id="GO:0006007">
    <property type="term" value="P:glucose catabolic process"/>
    <property type="evidence" value="ECO:0007669"/>
    <property type="project" value="InterPro"/>
</dbReference>
<dbReference type="Proteomes" id="UP000094296">
    <property type="component" value="Unassembled WGS sequence"/>
</dbReference>
<evidence type="ECO:0000256" key="12">
    <source>
        <dbReference type="PIRSR" id="PIRSR001492-2"/>
    </source>
</evidence>
<evidence type="ECO:0000259" key="15">
    <source>
        <dbReference type="Pfam" id="PF06415"/>
    </source>
</evidence>
<feature type="binding site" evidence="10 13">
    <location>
        <position position="405"/>
    </location>
    <ligand>
        <name>Mn(2+)</name>
        <dbReference type="ChEBI" id="CHEBI:29035"/>
        <label>1</label>
    </ligand>
</feature>
<evidence type="ECO:0000256" key="3">
    <source>
        <dbReference type="ARBA" id="ARBA00008819"/>
    </source>
</evidence>
<evidence type="ECO:0000256" key="13">
    <source>
        <dbReference type="PIRSR" id="PIRSR001492-3"/>
    </source>
</evidence>
<feature type="binding site" evidence="10 12">
    <location>
        <position position="194"/>
    </location>
    <ligand>
        <name>substrate</name>
    </ligand>
</feature>
<dbReference type="InterPro" id="IPR017850">
    <property type="entry name" value="Alkaline_phosphatase_core_sf"/>
</dbReference>
<dbReference type="Gene3D" id="3.40.720.10">
    <property type="entry name" value="Alkaline Phosphatase, subunit A"/>
    <property type="match status" value="1"/>
</dbReference>
<dbReference type="STRING" id="766136.BHF68_13575"/>
<evidence type="ECO:0000313" key="16">
    <source>
        <dbReference type="EMBL" id="OEF97852.1"/>
    </source>
</evidence>
<protein>
    <recommendedName>
        <fullName evidence="9 10">2,3-bisphosphoglycerate-independent phosphoglycerate mutase</fullName>
        <shortName evidence="10">BPG-independent PGAM</shortName>
        <shortName evidence="10">Phosphoglyceromutase</shortName>
        <shortName evidence="10">iPGM</shortName>
        <ecNumber evidence="4 10">5.4.2.12</ecNumber>
    </recommendedName>
</protein>